<proteinExistence type="predicted"/>
<accession>A0A0S4U6X1</accession>
<evidence type="ECO:0000313" key="1">
    <source>
        <dbReference type="EMBL" id="CUV17963.1"/>
    </source>
</evidence>
<name>A0A0S4U6X1_RALSL</name>
<dbReference type="EMBL" id="LN899821">
    <property type="protein sequence ID" value="CUV17963.1"/>
    <property type="molecule type" value="Genomic_DNA"/>
</dbReference>
<gene>
    <name evidence="1" type="ORF">PSS4_v1_400062</name>
</gene>
<dbReference type="AlphaFoldDB" id="A0A0S4U6X1"/>
<protein>
    <submittedName>
        <fullName evidence="1">Uncharacterized protein</fullName>
    </submittedName>
</protein>
<organism evidence="1">
    <name type="scientific">Ralstonia solanacearum</name>
    <name type="common">Pseudomonas solanacearum</name>
    <dbReference type="NCBI Taxonomy" id="305"/>
    <lineage>
        <taxon>Bacteria</taxon>
        <taxon>Pseudomonadati</taxon>
        <taxon>Pseudomonadota</taxon>
        <taxon>Betaproteobacteria</taxon>
        <taxon>Burkholderiales</taxon>
        <taxon>Burkholderiaceae</taxon>
        <taxon>Ralstonia</taxon>
        <taxon>Ralstonia solanacearum species complex</taxon>
    </lineage>
</organism>
<reference evidence="1" key="1">
    <citation type="submission" date="2015-10" db="EMBL/GenBank/DDBJ databases">
        <authorList>
            <person name="Gilbert D.G."/>
        </authorList>
    </citation>
    <scope>NUCLEOTIDE SEQUENCE</scope>
    <source>
        <strain evidence="1">Phyl III-seqv23</strain>
    </source>
</reference>
<sequence length="56" mass="6611">MRMSNTRHVFAFDGLAASKEVFFNCAVMAMEDYFRTHPNRDRCHRLSKIYIIVDTP</sequence>